<dbReference type="OMA" id="RCMMAEV"/>
<protein>
    <recommendedName>
        <fullName evidence="3">Amidinotransferase</fullName>
    </recommendedName>
</protein>
<keyword evidence="2" id="KW-1185">Reference proteome</keyword>
<name>G0QUG2_ICHMU</name>
<proteinExistence type="predicted"/>
<dbReference type="Proteomes" id="UP000008983">
    <property type="component" value="Unassembled WGS sequence"/>
</dbReference>
<dbReference type="Gene3D" id="3.75.10.10">
    <property type="entry name" value="L-arginine/glycine Amidinotransferase, Chain A"/>
    <property type="match status" value="2"/>
</dbReference>
<dbReference type="OrthoDB" id="14321at2759"/>
<accession>G0QUG2</accession>
<dbReference type="SUPFAM" id="SSF55909">
    <property type="entry name" value="Pentein"/>
    <property type="match status" value="1"/>
</dbReference>
<organism evidence="1 2">
    <name type="scientific">Ichthyophthirius multifiliis</name>
    <name type="common">White spot disease agent</name>
    <name type="synonym">Ich</name>
    <dbReference type="NCBI Taxonomy" id="5932"/>
    <lineage>
        <taxon>Eukaryota</taxon>
        <taxon>Sar</taxon>
        <taxon>Alveolata</taxon>
        <taxon>Ciliophora</taxon>
        <taxon>Intramacronucleata</taxon>
        <taxon>Oligohymenophorea</taxon>
        <taxon>Hymenostomatida</taxon>
        <taxon>Ophryoglenina</taxon>
        <taxon>Ichthyophthirius</taxon>
    </lineage>
</organism>
<sequence>MQQEKYHQQITSTILMVLPTDFDYNEQTAVDNEFMSKYSEEQISYQICQKAIQEFEEAVKKLRQNDINVLVFDKRNILELKNTIMPDAVFPNNWISTEPTGQSLEGTGAIIIDRIYRRAYAARSQRADEELFKNWCQTFNYEAVMFDAKSFQGNPIYHTNIIMSLGEKYAVVCKECINYGQVEEVLRKMGEGRELIFISINQMEQGLCGNILQVKSYINENRYLVMSKLANENFTIEQRKILEKNGKIVAIDIPTIEKIGGGSARCMLAEIFLDQKI</sequence>
<dbReference type="eggNOG" id="ENOG502QV2Z">
    <property type="taxonomic scope" value="Eukaryota"/>
</dbReference>
<dbReference type="EMBL" id="GL983911">
    <property type="protein sequence ID" value="EGR31158.1"/>
    <property type="molecule type" value="Genomic_DNA"/>
</dbReference>
<dbReference type="PIRSF" id="PIRSF028188">
    <property type="entry name" value="Amdntrnsf_FN0238"/>
    <property type="match status" value="1"/>
</dbReference>
<dbReference type="InterPro" id="IPR014541">
    <property type="entry name" value="Amdntrnsf_FN0238"/>
</dbReference>
<evidence type="ECO:0008006" key="3">
    <source>
        <dbReference type="Google" id="ProtNLM"/>
    </source>
</evidence>
<gene>
    <name evidence="1" type="ORF">IMG5_116880</name>
</gene>
<reference evidence="1 2" key="1">
    <citation type="submission" date="2011-07" db="EMBL/GenBank/DDBJ databases">
        <authorList>
            <person name="Coyne R."/>
            <person name="Brami D."/>
            <person name="Johnson J."/>
            <person name="Hostetler J."/>
            <person name="Hannick L."/>
            <person name="Clark T."/>
            <person name="Cassidy-Hanley D."/>
            <person name="Inman J."/>
        </authorList>
    </citation>
    <scope>NUCLEOTIDE SEQUENCE [LARGE SCALE GENOMIC DNA]</scope>
    <source>
        <strain evidence="1 2">G5</strain>
    </source>
</reference>
<dbReference type="PANTHER" id="PTHR43224:SF1">
    <property type="entry name" value="AMIDINOTRANSFERASE"/>
    <property type="match status" value="1"/>
</dbReference>
<dbReference type="Pfam" id="PF19420">
    <property type="entry name" value="DDAH_eukar"/>
    <property type="match status" value="1"/>
</dbReference>
<evidence type="ECO:0000313" key="1">
    <source>
        <dbReference type="EMBL" id="EGR31158.1"/>
    </source>
</evidence>
<dbReference type="RefSeq" id="XP_004034644.1">
    <property type="nucleotide sequence ID" value="XM_004034596.1"/>
</dbReference>
<evidence type="ECO:0000313" key="2">
    <source>
        <dbReference type="Proteomes" id="UP000008983"/>
    </source>
</evidence>
<dbReference type="AlphaFoldDB" id="G0QUG2"/>
<dbReference type="GeneID" id="14907278"/>
<dbReference type="PANTHER" id="PTHR43224">
    <property type="entry name" value="AMIDINOTRANSFERASE"/>
    <property type="match status" value="1"/>
</dbReference>
<dbReference type="InParanoid" id="G0QUG2"/>